<dbReference type="AlphaFoldDB" id="A0A0F9P2Q4"/>
<evidence type="ECO:0000313" key="1">
    <source>
        <dbReference type="EMBL" id="KKN24324.1"/>
    </source>
</evidence>
<protein>
    <submittedName>
        <fullName evidence="1">Uncharacterized protein</fullName>
    </submittedName>
</protein>
<sequence length="49" mass="5409">MQFIIHFDLSGGSEDSVRVSGETIEEIQDKAAIELDKRGGTNPWSEEVS</sequence>
<comment type="caution">
    <text evidence="1">The sequence shown here is derived from an EMBL/GenBank/DDBJ whole genome shotgun (WGS) entry which is preliminary data.</text>
</comment>
<proteinExistence type="predicted"/>
<reference evidence="1" key="1">
    <citation type="journal article" date="2015" name="Nature">
        <title>Complex archaea that bridge the gap between prokaryotes and eukaryotes.</title>
        <authorList>
            <person name="Spang A."/>
            <person name="Saw J.H."/>
            <person name="Jorgensen S.L."/>
            <person name="Zaremba-Niedzwiedzka K."/>
            <person name="Martijn J."/>
            <person name="Lind A.E."/>
            <person name="van Eijk R."/>
            <person name="Schleper C."/>
            <person name="Guy L."/>
            <person name="Ettema T.J."/>
        </authorList>
    </citation>
    <scope>NUCLEOTIDE SEQUENCE</scope>
</reference>
<gene>
    <name evidence="1" type="ORF">LCGC14_0895880</name>
</gene>
<organism evidence="1">
    <name type="scientific">marine sediment metagenome</name>
    <dbReference type="NCBI Taxonomy" id="412755"/>
    <lineage>
        <taxon>unclassified sequences</taxon>
        <taxon>metagenomes</taxon>
        <taxon>ecological metagenomes</taxon>
    </lineage>
</organism>
<name>A0A0F9P2Q4_9ZZZZ</name>
<accession>A0A0F9P2Q4</accession>
<dbReference type="EMBL" id="LAZR01002890">
    <property type="protein sequence ID" value="KKN24324.1"/>
    <property type="molecule type" value="Genomic_DNA"/>
</dbReference>